<dbReference type="SUPFAM" id="SSF51735">
    <property type="entry name" value="NAD(P)-binding Rossmann-fold domains"/>
    <property type="match status" value="1"/>
</dbReference>
<dbReference type="EMBL" id="LAZR01018521">
    <property type="protein sequence ID" value="KKL96098.1"/>
    <property type="molecule type" value="Genomic_DNA"/>
</dbReference>
<dbReference type="AlphaFoldDB" id="A0A0F9GBD3"/>
<evidence type="ECO:0008006" key="2">
    <source>
        <dbReference type="Google" id="ProtNLM"/>
    </source>
</evidence>
<accession>A0A0F9GBD3</accession>
<reference evidence="1" key="1">
    <citation type="journal article" date="2015" name="Nature">
        <title>Complex archaea that bridge the gap between prokaryotes and eukaryotes.</title>
        <authorList>
            <person name="Spang A."/>
            <person name="Saw J.H."/>
            <person name="Jorgensen S.L."/>
            <person name="Zaremba-Niedzwiedzka K."/>
            <person name="Martijn J."/>
            <person name="Lind A.E."/>
            <person name="van Eijk R."/>
            <person name="Schleper C."/>
            <person name="Guy L."/>
            <person name="Ettema T.J."/>
        </authorList>
    </citation>
    <scope>NUCLEOTIDE SEQUENCE</scope>
</reference>
<sequence>MTDRHVGILGATSLVGHLLLPPLVQAQYHVVAYTRQACLGKDDTVEWRQLPPSVDNASFQPTVPPVEDKLPLWICAAPIWVLPEYFSMIRRRARQIHKN</sequence>
<evidence type="ECO:0000313" key="1">
    <source>
        <dbReference type="EMBL" id="KKL96098.1"/>
    </source>
</evidence>
<name>A0A0F9GBD3_9ZZZZ</name>
<comment type="caution">
    <text evidence="1">The sequence shown here is derived from an EMBL/GenBank/DDBJ whole genome shotgun (WGS) entry which is preliminary data.</text>
</comment>
<dbReference type="InterPro" id="IPR036291">
    <property type="entry name" value="NAD(P)-bd_dom_sf"/>
</dbReference>
<proteinExistence type="predicted"/>
<organism evidence="1">
    <name type="scientific">marine sediment metagenome</name>
    <dbReference type="NCBI Taxonomy" id="412755"/>
    <lineage>
        <taxon>unclassified sequences</taxon>
        <taxon>metagenomes</taxon>
        <taxon>ecological metagenomes</taxon>
    </lineage>
</organism>
<protein>
    <recommendedName>
        <fullName evidence="2">NAD-dependent epimerase/dehydratase domain-containing protein</fullName>
    </recommendedName>
</protein>
<gene>
    <name evidence="1" type="ORF">LCGC14_1847890</name>
</gene>